<sequence length="194" mass="21489">MPIRLIVGLGNPGPEYEQTRHNAGFWLVDNLANGLPGCRLQRESRFNALVAKTSIAGNDVWLLEPQTYMNRSGQSVGGLARFYKINPDEVLVVHDELDLPPGVAKLKKGGSSGGHNGLKDITAALGTQDYWRLRLGIGHPRTMNLQQVVADFVLQRPRREEQSLIEESIDKSLHIIPLVCEGKFDTATMRLHTA</sequence>
<dbReference type="PROSITE" id="PS01196">
    <property type="entry name" value="PEPT_TRNA_HYDROL_2"/>
    <property type="match status" value="1"/>
</dbReference>
<feature type="active site" description="Proton acceptor" evidence="7">
    <location>
        <position position="21"/>
    </location>
</feature>
<comment type="catalytic activity">
    <reaction evidence="7 8">
        <text>an N-acyl-L-alpha-aminoacyl-tRNA + H2O = an N-acyl-L-amino acid + a tRNA + H(+)</text>
        <dbReference type="Rhea" id="RHEA:54448"/>
        <dbReference type="Rhea" id="RHEA-COMP:10123"/>
        <dbReference type="Rhea" id="RHEA-COMP:13883"/>
        <dbReference type="ChEBI" id="CHEBI:15377"/>
        <dbReference type="ChEBI" id="CHEBI:15378"/>
        <dbReference type="ChEBI" id="CHEBI:59874"/>
        <dbReference type="ChEBI" id="CHEBI:78442"/>
        <dbReference type="ChEBI" id="CHEBI:138191"/>
        <dbReference type="EC" id="3.1.1.29"/>
    </reaction>
</comment>
<dbReference type="Proteomes" id="UP000540787">
    <property type="component" value="Unassembled WGS sequence"/>
</dbReference>
<feature type="binding site" evidence="7">
    <location>
        <position position="16"/>
    </location>
    <ligand>
        <name>tRNA</name>
        <dbReference type="ChEBI" id="CHEBI:17843"/>
    </ligand>
</feature>
<feature type="binding site" evidence="7">
    <location>
        <position position="116"/>
    </location>
    <ligand>
        <name>tRNA</name>
        <dbReference type="ChEBI" id="CHEBI:17843"/>
    </ligand>
</feature>
<dbReference type="GO" id="GO:0000049">
    <property type="term" value="F:tRNA binding"/>
    <property type="evidence" value="ECO:0007669"/>
    <property type="project" value="UniProtKB-UniRule"/>
</dbReference>
<evidence type="ECO:0000256" key="8">
    <source>
        <dbReference type="RuleBase" id="RU000673"/>
    </source>
</evidence>
<evidence type="ECO:0000256" key="2">
    <source>
        <dbReference type="ARBA" id="ARBA00022555"/>
    </source>
</evidence>
<feature type="binding site" evidence="7">
    <location>
        <position position="70"/>
    </location>
    <ligand>
        <name>tRNA</name>
        <dbReference type="ChEBI" id="CHEBI:17843"/>
    </ligand>
</feature>
<protein>
    <recommendedName>
        <fullName evidence="6 7">Peptidyl-tRNA hydrolase</fullName>
        <shortName evidence="7">Pth</shortName>
        <ecNumber evidence="1 7">3.1.1.29</ecNumber>
    </recommendedName>
</protein>
<dbReference type="NCBIfam" id="TIGR00447">
    <property type="entry name" value="pth"/>
    <property type="match status" value="1"/>
</dbReference>
<keyword evidence="3 7" id="KW-0378">Hydrolase</keyword>
<feature type="binding site" evidence="7">
    <location>
        <position position="68"/>
    </location>
    <ligand>
        <name>tRNA</name>
        <dbReference type="ChEBI" id="CHEBI:17843"/>
    </ligand>
</feature>
<dbReference type="EC" id="3.1.1.29" evidence="1 7"/>
<proteinExistence type="inferred from homology"/>
<evidence type="ECO:0000256" key="5">
    <source>
        <dbReference type="ARBA" id="ARBA00038063"/>
    </source>
</evidence>
<dbReference type="PANTHER" id="PTHR17224">
    <property type="entry name" value="PEPTIDYL-TRNA HYDROLASE"/>
    <property type="match status" value="1"/>
</dbReference>
<evidence type="ECO:0000256" key="9">
    <source>
        <dbReference type="RuleBase" id="RU004320"/>
    </source>
</evidence>
<dbReference type="FunFam" id="3.40.50.1470:FF:000001">
    <property type="entry name" value="Peptidyl-tRNA hydrolase"/>
    <property type="match status" value="1"/>
</dbReference>
<dbReference type="PROSITE" id="PS01195">
    <property type="entry name" value="PEPT_TRNA_HYDROL_1"/>
    <property type="match status" value="1"/>
</dbReference>
<comment type="similarity">
    <text evidence="5 7 9">Belongs to the PTH family.</text>
</comment>
<accession>A0A7W9X003</accession>
<dbReference type="EMBL" id="JACHBX010000002">
    <property type="protein sequence ID" value="MBB6133983.1"/>
    <property type="molecule type" value="Genomic_DNA"/>
</dbReference>
<feature type="site" description="Discriminates between blocked and unblocked aminoacyl-tRNA" evidence="7">
    <location>
        <position position="11"/>
    </location>
</feature>
<feature type="site" description="Stabilizes the basic form of H active site to accept a proton" evidence="7">
    <location>
        <position position="95"/>
    </location>
</feature>
<evidence type="ECO:0000313" key="11">
    <source>
        <dbReference type="Proteomes" id="UP000540787"/>
    </source>
</evidence>
<gene>
    <name evidence="7" type="primary">pth</name>
    <name evidence="10" type="ORF">HD842_002125</name>
</gene>
<comment type="subunit">
    <text evidence="7">Monomer.</text>
</comment>
<keyword evidence="2 7" id="KW-0820">tRNA-binding</keyword>
<dbReference type="HAMAP" id="MF_00083">
    <property type="entry name" value="Pept_tRNA_hydro_bact"/>
    <property type="match status" value="1"/>
</dbReference>
<evidence type="ECO:0000256" key="4">
    <source>
        <dbReference type="ARBA" id="ARBA00022884"/>
    </source>
</evidence>
<dbReference type="InterPro" id="IPR036416">
    <property type="entry name" value="Pept_tRNA_hydro_sf"/>
</dbReference>
<comment type="function">
    <text evidence="7">Hydrolyzes ribosome-free peptidyl-tRNAs (with 1 or more amino acids incorporated), which drop off the ribosome during protein synthesis, or as a result of ribosome stalling.</text>
</comment>
<dbReference type="GO" id="GO:0004045">
    <property type="term" value="F:peptidyl-tRNA hydrolase activity"/>
    <property type="evidence" value="ECO:0007669"/>
    <property type="project" value="UniProtKB-UniRule"/>
</dbReference>
<dbReference type="PANTHER" id="PTHR17224:SF1">
    <property type="entry name" value="PEPTIDYL-TRNA HYDROLASE"/>
    <property type="match status" value="1"/>
</dbReference>
<evidence type="ECO:0000256" key="1">
    <source>
        <dbReference type="ARBA" id="ARBA00013260"/>
    </source>
</evidence>
<dbReference type="Pfam" id="PF01195">
    <property type="entry name" value="Pept_tRNA_hydro"/>
    <property type="match status" value="1"/>
</dbReference>
<keyword evidence="4 7" id="KW-0694">RNA-binding</keyword>
<dbReference type="GO" id="GO:0072344">
    <property type="term" value="P:rescue of stalled ribosome"/>
    <property type="evidence" value="ECO:0007669"/>
    <property type="project" value="UniProtKB-UniRule"/>
</dbReference>
<dbReference type="SUPFAM" id="SSF53178">
    <property type="entry name" value="Peptidyl-tRNA hydrolase-like"/>
    <property type="match status" value="1"/>
</dbReference>
<evidence type="ECO:0000256" key="6">
    <source>
        <dbReference type="ARBA" id="ARBA00050038"/>
    </source>
</evidence>
<comment type="function">
    <text evidence="7">Catalyzes the release of premature peptidyl moieties from peptidyl-tRNA molecules trapped in stalled 50S ribosomal subunits, and thus maintains levels of free tRNAs and 50S ribosomes.</text>
</comment>
<dbReference type="Gene3D" id="3.40.50.1470">
    <property type="entry name" value="Peptidyl-tRNA hydrolase"/>
    <property type="match status" value="1"/>
</dbReference>
<reference evidence="10 11" key="1">
    <citation type="submission" date="2020-08" db="EMBL/GenBank/DDBJ databases">
        <title>The Agave Microbiome: Exploring the role of microbial communities in plant adaptations to desert environments.</title>
        <authorList>
            <person name="Partida-Martinez L.P."/>
        </authorList>
    </citation>
    <scope>NUCLEOTIDE SEQUENCE [LARGE SCALE GENOMIC DNA]</scope>
    <source>
        <strain evidence="10 11">AT3.2</strain>
    </source>
</reference>
<comment type="caution">
    <text evidence="10">The sequence shown here is derived from an EMBL/GenBank/DDBJ whole genome shotgun (WGS) entry which is preliminary data.</text>
</comment>
<keyword evidence="11" id="KW-1185">Reference proteome</keyword>
<name>A0A7W9X003_9BURK</name>
<organism evidence="10 11">
    <name type="scientific">Massilia aurea</name>
    <dbReference type="NCBI Taxonomy" id="373040"/>
    <lineage>
        <taxon>Bacteria</taxon>
        <taxon>Pseudomonadati</taxon>
        <taxon>Pseudomonadota</taxon>
        <taxon>Betaproteobacteria</taxon>
        <taxon>Burkholderiales</taxon>
        <taxon>Oxalobacteraceae</taxon>
        <taxon>Telluria group</taxon>
        <taxon>Massilia</taxon>
    </lineage>
</organism>
<dbReference type="InterPro" id="IPR001328">
    <property type="entry name" value="Pept_tRNA_hydro"/>
</dbReference>
<evidence type="ECO:0000256" key="3">
    <source>
        <dbReference type="ARBA" id="ARBA00022801"/>
    </source>
</evidence>
<dbReference type="AlphaFoldDB" id="A0A7W9X003"/>
<dbReference type="GO" id="GO:0006515">
    <property type="term" value="P:protein quality control for misfolded or incompletely synthesized proteins"/>
    <property type="evidence" value="ECO:0007669"/>
    <property type="project" value="UniProtKB-UniRule"/>
</dbReference>
<dbReference type="CDD" id="cd00462">
    <property type="entry name" value="PTH"/>
    <property type="match status" value="1"/>
</dbReference>
<dbReference type="RefSeq" id="WP_183554155.1">
    <property type="nucleotide sequence ID" value="NZ_JACHBX010000002.1"/>
</dbReference>
<dbReference type="GO" id="GO:0005737">
    <property type="term" value="C:cytoplasm"/>
    <property type="evidence" value="ECO:0007669"/>
    <property type="project" value="UniProtKB-SubCell"/>
</dbReference>
<comment type="subcellular location">
    <subcellularLocation>
        <location evidence="7">Cytoplasm</location>
    </subcellularLocation>
</comment>
<evidence type="ECO:0000256" key="7">
    <source>
        <dbReference type="HAMAP-Rule" id="MF_00083"/>
    </source>
</evidence>
<dbReference type="InterPro" id="IPR018171">
    <property type="entry name" value="Pept_tRNA_hydro_CS"/>
</dbReference>
<evidence type="ECO:0000313" key="10">
    <source>
        <dbReference type="EMBL" id="MBB6133983.1"/>
    </source>
</evidence>
<keyword evidence="7" id="KW-0963">Cytoplasm</keyword>